<evidence type="ECO:0000313" key="3">
    <source>
        <dbReference type="Proteomes" id="UP001205890"/>
    </source>
</evidence>
<feature type="transmembrane region" description="Helical" evidence="1">
    <location>
        <begin position="46"/>
        <end position="66"/>
    </location>
</feature>
<keyword evidence="1" id="KW-0812">Transmembrane</keyword>
<dbReference type="Proteomes" id="UP001205890">
    <property type="component" value="Unassembled WGS sequence"/>
</dbReference>
<keyword evidence="3" id="KW-1185">Reference proteome</keyword>
<organism evidence="2 3">
    <name type="scientific">Alsobacter ponti</name>
    <dbReference type="NCBI Taxonomy" id="2962936"/>
    <lineage>
        <taxon>Bacteria</taxon>
        <taxon>Pseudomonadati</taxon>
        <taxon>Pseudomonadota</taxon>
        <taxon>Alphaproteobacteria</taxon>
        <taxon>Hyphomicrobiales</taxon>
        <taxon>Alsobacteraceae</taxon>
        <taxon>Alsobacter</taxon>
    </lineage>
</organism>
<sequence>MAGRALLAKVAGAFAVVFGLLTIASGGRVLFGGPEALADAGKVVPFVLWFNFLAGFAYIVAGGGLLAGRRWVLALSAGILVLTLAVFGAFAVHALGGGDFETRTVLAMTFRTVAWLAITLVAATRLLHPAAKAAA</sequence>
<evidence type="ECO:0000313" key="2">
    <source>
        <dbReference type="EMBL" id="MCP8937492.1"/>
    </source>
</evidence>
<reference evidence="2 3" key="1">
    <citation type="submission" date="2022-07" db="EMBL/GenBank/DDBJ databases">
        <authorList>
            <person name="Li W.-J."/>
            <person name="Deng Q.-Q."/>
        </authorList>
    </citation>
    <scope>NUCLEOTIDE SEQUENCE [LARGE SCALE GENOMIC DNA]</scope>
    <source>
        <strain evidence="2 3">SYSU M60028</strain>
    </source>
</reference>
<feature type="transmembrane region" description="Helical" evidence="1">
    <location>
        <begin position="73"/>
        <end position="96"/>
    </location>
</feature>
<evidence type="ECO:0000256" key="1">
    <source>
        <dbReference type="SAM" id="Phobius"/>
    </source>
</evidence>
<dbReference type="RefSeq" id="WP_254738529.1">
    <property type="nucleotide sequence ID" value="NZ_JANCLU010000002.1"/>
</dbReference>
<comment type="caution">
    <text evidence="2">The sequence shown here is derived from an EMBL/GenBank/DDBJ whole genome shotgun (WGS) entry which is preliminary data.</text>
</comment>
<gene>
    <name evidence="2" type="ORF">NK718_03105</name>
</gene>
<name>A0ABT1L7T9_9HYPH</name>
<feature type="transmembrane region" description="Helical" evidence="1">
    <location>
        <begin position="108"/>
        <end position="127"/>
    </location>
</feature>
<keyword evidence="1" id="KW-0472">Membrane</keyword>
<keyword evidence="1" id="KW-1133">Transmembrane helix</keyword>
<protein>
    <submittedName>
        <fullName evidence="2">Uncharacterized protein</fullName>
    </submittedName>
</protein>
<proteinExistence type="predicted"/>
<accession>A0ABT1L7T9</accession>
<dbReference type="EMBL" id="JANCLU010000002">
    <property type="protein sequence ID" value="MCP8937492.1"/>
    <property type="molecule type" value="Genomic_DNA"/>
</dbReference>